<dbReference type="InterPro" id="IPR052408">
    <property type="entry name" value="Exonuclease_MUT-7-like"/>
</dbReference>
<dbReference type="InterPro" id="IPR002562">
    <property type="entry name" value="3'-5'_exonuclease_dom"/>
</dbReference>
<proteinExistence type="predicted"/>
<name>A0ABT7XNU2_9NEIS</name>
<dbReference type="CDD" id="cd06141">
    <property type="entry name" value="WRN_exo"/>
    <property type="match status" value="1"/>
</dbReference>
<evidence type="ECO:0000313" key="2">
    <source>
        <dbReference type="EMBL" id="MDN0075468.1"/>
    </source>
</evidence>
<dbReference type="InterPro" id="IPR012337">
    <property type="entry name" value="RNaseH-like_sf"/>
</dbReference>
<evidence type="ECO:0000313" key="3">
    <source>
        <dbReference type="Proteomes" id="UP001168540"/>
    </source>
</evidence>
<dbReference type="PANTHER" id="PTHR47765">
    <property type="entry name" value="3'-5' EXONUCLEASE DOMAIN-CONTAINING PROTEIN"/>
    <property type="match status" value="1"/>
</dbReference>
<dbReference type="EMBL" id="JAUEDK010000018">
    <property type="protein sequence ID" value="MDN0075468.1"/>
    <property type="molecule type" value="Genomic_DNA"/>
</dbReference>
<protein>
    <submittedName>
        <fullName evidence="2">3'-5' exonuclease</fullName>
        <ecNumber evidence="2">3.1.-.-</ecNumber>
    </submittedName>
</protein>
<dbReference type="Proteomes" id="UP001168540">
    <property type="component" value="Unassembled WGS sequence"/>
</dbReference>
<dbReference type="SUPFAM" id="SSF53098">
    <property type="entry name" value="Ribonuclease H-like"/>
    <property type="match status" value="1"/>
</dbReference>
<reference evidence="2" key="1">
    <citation type="submission" date="2023-06" db="EMBL/GenBank/DDBJ databases">
        <authorList>
            <person name="Zhang S."/>
        </authorList>
    </citation>
    <scope>NUCLEOTIDE SEQUENCE</scope>
    <source>
        <strain evidence="2">SG2303</strain>
    </source>
</reference>
<sequence length="189" mass="20404">MPPYPGLPLAAVHVVSDAVMLASACRALSAAGTIGFDTESRPTFRKGEESTGPHLIQFASHERAWLIPVALLSDVAPLKALLESPAIAKVGFDLKSDTRRLRDKLGIECAGLVDVGDLCREEDERHTVGAVQAVARVFGQHFRKSKRVSTSNWGCTVLTDAQQLYAANDAHVALQVYLALQHAGRLPLR</sequence>
<comment type="caution">
    <text evidence="2">The sequence shown here is derived from an EMBL/GenBank/DDBJ whole genome shotgun (WGS) entry which is preliminary data.</text>
</comment>
<keyword evidence="2" id="KW-0269">Exonuclease</keyword>
<dbReference type="InterPro" id="IPR036397">
    <property type="entry name" value="RNaseH_sf"/>
</dbReference>
<dbReference type="Pfam" id="PF01612">
    <property type="entry name" value="DNA_pol_A_exo1"/>
    <property type="match status" value="1"/>
</dbReference>
<feature type="domain" description="3'-5' exonuclease" evidence="1">
    <location>
        <begin position="12"/>
        <end position="185"/>
    </location>
</feature>
<gene>
    <name evidence="2" type="ORF">QU481_11250</name>
</gene>
<dbReference type="RefSeq" id="WP_289830085.1">
    <property type="nucleotide sequence ID" value="NZ_JAUEDK010000018.1"/>
</dbReference>
<keyword evidence="2" id="KW-0540">Nuclease</keyword>
<dbReference type="PANTHER" id="PTHR47765:SF2">
    <property type="entry name" value="EXONUCLEASE MUT-7 HOMOLOG"/>
    <property type="match status" value="1"/>
</dbReference>
<dbReference type="Gene3D" id="3.30.420.10">
    <property type="entry name" value="Ribonuclease H-like superfamily/Ribonuclease H"/>
    <property type="match status" value="1"/>
</dbReference>
<dbReference type="SMART" id="SM00474">
    <property type="entry name" value="35EXOc"/>
    <property type="match status" value="1"/>
</dbReference>
<keyword evidence="3" id="KW-1185">Reference proteome</keyword>
<evidence type="ECO:0000259" key="1">
    <source>
        <dbReference type="SMART" id="SM00474"/>
    </source>
</evidence>
<organism evidence="2 3">
    <name type="scientific">Crenobacter oryzisoli</name>
    <dbReference type="NCBI Taxonomy" id="3056844"/>
    <lineage>
        <taxon>Bacteria</taxon>
        <taxon>Pseudomonadati</taxon>
        <taxon>Pseudomonadota</taxon>
        <taxon>Betaproteobacteria</taxon>
        <taxon>Neisseriales</taxon>
        <taxon>Neisseriaceae</taxon>
        <taxon>Crenobacter</taxon>
    </lineage>
</organism>
<dbReference type="GO" id="GO:0004527">
    <property type="term" value="F:exonuclease activity"/>
    <property type="evidence" value="ECO:0007669"/>
    <property type="project" value="UniProtKB-KW"/>
</dbReference>
<keyword evidence="2" id="KW-0378">Hydrolase</keyword>
<accession>A0ABT7XNU2</accession>
<dbReference type="EC" id="3.1.-.-" evidence="2"/>